<reference evidence="2" key="1">
    <citation type="journal article" date="2019" name="Int. J. Syst. Evol. Microbiol.">
        <title>The Global Catalogue of Microorganisms (GCM) 10K type strain sequencing project: providing services to taxonomists for standard genome sequencing and annotation.</title>
        <authorList>
            <consortium name="The Broad Institute Genomics Platform"/>
            <consortium name="The Broad Institute Genome Sequencing Center for Infectious Disease"/>
            <person name="Wu L."/>
            <person name="Ma J."/>
        </authorList>
    </citation>
    <scope>NUCLEOTIDE SEQUENCE [LARGE SCALE GENOMIC DNA]</scope>
    <source>
        <strain evidence="2">JCM 17925</strain>
    </source>
</reference>
<dbReference type="RefSeq" id="WP_345267231.1">
    <property type="nucleotide sequence ID" value="NZ_BAABHB010000003.1"/>
</dbReference>
<evidence type="ECO:0008006" key="3">
    <source>
        <dbReference type="Google" id="ProtNLM"/>
    </source>
</evidence>
<name>A0ABP8KE92_9BACT</name>
<dbReference type="Proteomes" id="UP001500936">
    <property type="component" value="Unassembled WGS sequence"/>
</dbReference>
<gene>
    <name evidence="1" type="ORF">GCM10023187_23480</name>
</gene>
<evidence type="ECO:0000313" key="1">
    <source>
        <dbReference type="EMBL" id="GAA4405244.1"/>
    </source>
</evidence>
<protein>
    <recommendedName>
        <fullName evidence="3">FHA domain-containing protein</fullName>
    </recommendedName>
</protein>
<comment type="caution">
    <text evidence="1">The sequence shown here is derived from an EMBL/GenBank/DDBJ whole genome shotgun (WGS) entry which is preliminary data.</text>
</comment>
<organism evidence="1 2">
    <name type="scientific">Nibrella viscosa</name>
    <dbReference type="NCBI Taxonomy" id="1084524"/>
    <lineage>
        <taxon>Bacteria</taxon>
        <taxon>Pseudomonadati</taxon>
        <taxon>Bacteroidota</taxon>
        <taxon>Cytophagia</taxon>
        <taxon>Cytophagales</taxon>
        <taxon>Spirosomataceae</taxon>
        <taxon>Nibrella</taxon>
    </lineage>
</organism>
<dbReference type="EMBL" id="BAABHB010000003">
    <property type="protein sequence ID" value="GAA4405244.1"/>
    <property type="molecule type" value="Genomic_DNA"/>
</dbReference>
<sequence length="315" mass="36376">MKEKPTFWQRIGLHDWFLSRPESATQPPAITPDNVYHYILDKFTESIGQLSFANRIVFYHEYIICFNPNDYQEFMDAKKGIFGLIVHESVKQFYKQLQQYRAQGKTVEPSSRKWVFRFVSHPDYARGDIGFIGRLLPGSSPKEENLRVTFIPRQTGIAETFDISQNILQGFTFYSEGYYEVPYAEELHYDEKQLNNSVQAGLARLETIVPDKAYSGKKIEFLMNSDDLVVSGQDETRDSPDIFRIPSDWVNTPHLRIRHNKADNTFYLASFGEKTLVNEKEVPRSDVNAPSWVELPINSRIVLNGIVGVNIFKSV</sequence>
<accession>A0ABP8KE92</accession>
<proteinExistence type="predicted"/>
<evidence type="ECO:0000313" key="2">
    <source>
        <dbReference type="Proteomes" id="UP001500936"/>
    </source>
</evidence>
<keyword evidence="2" id="KW-1185">Reference proteome</keyword>